<reference evidence="3" key="1">
    <citation type="submission" date="2014-06" db="EMBL/GenBank/DDBJ databases">
        <authorList>
            <person name="Winans N.J."/>
            <person name="Newell P.D."/>
            <person name="Douglas A.E."/>
        </authorList>
    </citation>
    <scope>NUCLEOTIDE SEQUENCE [LARGE SCALE GENOMIC DNA]</scope>
    <source>
        <strain evidence="3">DmL_052</strain>
    </source>
</reference>
<protein>
    <submittedName>
        <fullName evidence="2">Uncharacterized protein</fullName>
    </submittedName>
</protein>
<keyword evidence="1" id="KW-0812">Transmembrane</keyword>
<sequence>MSQNKNGIFVQIDYWLLDNVFQPITNRLPGEKSNLRLGMNLMLGSVIFSFAFLLMPLFFFDIGFFSSTYNLLSCVMVICFYMYVHRNQSLVREGFVNPLRYFLSGIRIISIPFTLYGIYVWMTSVGMMGRFTMLYSISNILSVCGLYFISCNVNPPKKKEEQKIVFAENPFS</sequence>
<feature type="transmembrane region" description="Helical" evidence="1">
    <location>
        <begin position="105"/>
        <end position="122"/>
    </location>
</feature>
<feature type="transmembrane region" description="Helical" evidence="1">
    <location>
        <begin position="128"/>
        <end position="149"/>
    </location>
</feature>
<feature type="transmembrane region" description="Helical" evidence="1">
    <location>
        <begin position="37"/>
        <end position="58"/>
    </location>
</feature>
<keyword evidence="1" id="KW-1133">Transmembrane helix</keyword>
<proteinExistence type="predicted"/>
<dbReference type="Proteomes" id="UP000194946">
    <property type="component" value="Unassembled WGS sequence"/>
</dbReference>
<gene>
    <name evidence="2" type="ORF">HK18_05420</name>
</gene>
<dbReference type="EMBL" id="JOPB01000003">
    <property type="protein sequence ID" value="OUI78843.1"/>
    <property type="molecule type" value="Genomic_DNA"/>
</dbReference>
<accession>A0A251ZW28</accession>
<keyword evidence="1" id="KW-0472">Membrane</keyword>
<dbReference type="AlphaFoldDB" id="A0A251ZW28"/>
<evidence type="ECO:0000313" key="3">
    <source>
        <dbReference type="Proteomes" id="UP000194946"/>
    </source>
</evidence>
<comment type="caution">
    <text evidence="2">The sequence shown here is derived from an EMBL/GenBank/DDBJ whole genome shotgun (WGS) entry which is preliminary data.</text>
</comment>
<evidence type="ECO:0000256" key="1">
    <source>
        <dbReference type="SAM" id="Phobius"/>
    </source>
</evidence>
<organism evidence="2 3">
    <name type="scientific">Commensalibacter intestini</name>
    <dbReference type="NCBI Taxonomy" id="479936"/>
    <lineage>
        <taxon>Bacteria</taxon>
        <taxon>Pseudomonadati</taxon>
        <taxon>Pseudomonadota</taxon>
        <taxon>Alphaproteobacteria</taxon>
        <taxon>Acetobacterales</taxon>
        <taxon>Acetobacteraceae</taxon>
    </lineage>
</organism>
<feature type="transmembrane region" description="Helical" evidence="1">
    <location>
        <begin position="64"/>
        <end position="84"/>
    </location>
</feature>
<dbReference type="RefSeq" id="WP_086631972.1">
    <property type="nucleotide sequence ID" value="NZ_JOPB01000003.1"/>
</dbReference>
<evidence type="ECO:0000313" key="2">
    <source>
        <dbReference type="EMBL" id="OUI78843.1"/>
    </source>
</evidence>
<keyword evidence="3" id="KW-1185">Reference proteome</keyword>
<name>A0A251ZW28_9PROT</name>